<gene>
    <name evidence="3" type="ORF">RHGRI_021868</name>
</gene>
<evidence type="ECO:0000313" key="3">
    <source>
        <dbReference type="EMBL" id="KAG5542148.1"/>
    </source>
</evidence>
<proteinExistence type="inferred from homology"/>
<dbReference type="Gene3D" id="3.40.420.10">
    <property type="entry name" value="Ricin (A subunit), domain 1"/>
    <property type="match status" value="1"/>
</dbReference>
<comment type="similarity">
    <text evidence="1">Belongs to the ribosome-inactivating protein family.</text>
</comment>
<feature type="compositionally biased region" description="Polar residues" evidence="2">
    <location>
        <begin position="132"/>
        <end position="154"/>
    </location>
</feature>
<evidence type="ECO:0000313" key="4">
    <source>
        <dbReference type="Proteomes" id="UP000823749"/>
    </source>
</evidence>
<dbReference type="PRINTS" id="PR00396">
    <property type="entry name" value="SHIGARICIN"/>
</dbReference>
<feature type="region of interest" description="Disordered" evidence="2">
    <location>
        <begin position="129"/>
        <end position="154"/>
    </location>
</feature>
<name>A0AAV6JPY4_9ERIC</name>
<dbReference type="InterPro" id="IPR016138">
    <property type="entry name" value="Ribosome_inactivat_prot_sub1"/>
</dbReference>
<dbReference type="SUPFAM" id="SSF56371">
    <property type="entry name" value="Ribosome inactivating proteins (RIP)"/>
    <property type="match status" value="1"/>
</dbReference>
<dbReference type="EC" id="3.2.2.22" evidence="1"/>
<dbReference type="Pfam" id="PF00161">
    <property type="entry name" value="RIP"/>
    <property type="match status" value="1"/>
</dbReference>
<dbReference type="InterPro" id="IPR017989">
    <property type="entry name" value="Ribosome_inactivat_1/2"/>
</dbReference>
<dbReference type="GO" id="GO:0090729">
    <property type="term" value="F:toxin activity"/>
    <property type="evidence" value="ECO:0007669"/>
    <property type="project" value="UniProtKB-KW"/>
</dbReference>
<dbReference type="EMBL" id="JACTNZ010000007">
    <property type="protein sequence ID" value="KAG5542148.1"/>
    <property type="molecule type" value="Genomic_DNA"/>
</dbReference>
<keyword evidence="4" id="KW-1185">Reference proteome</keyword>
<keyword evidence="1" id="KW-0652">Protein synthesis inhibitor</keyword>
<dbReference type="GO" id="GO:0030598">
    <property type="term" value="F:rRNA N-glycosylase activity"/>
    <property type="evidence" value="ECO:0007669"/>
    <property type="project" value="UniProtKB-EC"/>
</dbReference>
<keyword evidence="1" id="KW-0611">Plant defense</keyword>
<dbReference type="PANTHER" id="PTHR33453:SF34">
    <property type="entry name" value="RIBOSOME-INACTIVATING PROTEIN"/>
    <property type="match status" value="1"/>
</dbReference>
<dbReference type="AlphaFoldDB" id="A0AAV6JPY4"/>
<comment type="caution">
    <text evidence="3">The sequence shown here is derived from an EMBL/GenBank/DDBJ whole genome shotgun (WGS) entry which is preliminary data.</text>
</comment>
<keyword evidence="1" id="KW-0800">Toxin</keyword>
<comment type="catalytic activity">
    <reaction evidence="1">
        <text>Endohydrolysis of the N-glycosidic bond at one specific adenosine on the 28S rRNA.</text>
        <dbReference type="EC" id="3.2.2.22"/>
    </reaction>
</comment>
<reference evidence="3" key="1">
    <citation type="submission" date="2020-08" db="EMBL/GenBank/DDBJ databases">
        <title>Plant Genome Project.</title>
        <authorList>
            <person name="Zhang R.-G."/>
        </authorList>
    </citation>
    <scope>NUCLEOTIDE SEQUENCE</scope>
    <source>
        <strain evidence="3">WSP0</strain>
        <tissue evidence="3">Leaf</tissue>
    </source>
</reference>
<protein>
    <recommendedName>
        <fullName evidence="1">rRNA N-glycosylase</fullName>
        <ecNumber evidence="1">3.2.2.22</ecNumber>
    </recommendedName>
</protein>
<keyword evidence="1" id="KW-0378">Hydrolase</keyword>
<dbReference type="InterPro" id="IPR001574">
    <property type="entry name" value="Ribosome_inactivat_prot"/>
</dbReference>
<dbReference type="Proteomes" id="UP000823749">
    <property type="component" value="Chromosome 7"/>
</dbReference>
<evidence type="ECO:0000256" key="2">
    <source>
        <dbReference type="SAM" id="MobiDB-lite"/>
    </source>
</evidence>
<organism evidence="3 4">
    <name type="scientific">Rhododendron griersonianum</name>
    <dbReference type="NCBI Taxonomy" id="479676"/>
    <lineage>
        <taxon>Eukaryota</taxon>
        <taxon>Viridiplantae</taxon>
        <taxon>Streptophyta</taxon>
        <taxon>Embryophyta</taxon>
        <taxon>Tracheophyta</taxon>
        <taxon>Spermatophyta</taxon>
        <taxon>Magnoliopsida</taxon>
        <taxon>eudicotyledons</taxon>
        <taxon>Gunneridae</taxon>
        <taxon>Pentapetalae</taxon>
        <taxon>asterids</taxon>
        <taxon>Ericales</taxon>
        <taxon>Ericaceae</taxon>
        <taxon>Ericoideae</taxon>
        <taxon>Rhodoreae</taxon>
        <taxon>Rhododendron</taxon>
    </lineage>
</organism>
<dbReference type="GO" id="GO:0006952">
    <property type="term" value="P:defense response"/>
    <property type="evidence" value="ECO:0007669"/>
    <property type="project" value="UniProtKB-KW"/>
</dbReference>
<evidence type="ECO:0000256" key="1">
    <source>
        <dbReference type="RuleBase" id="RU004915"/>
    </source>
</evidence>
<dbReference type="PANTHER" id="PTHR33453">
    <property type="match status" value="1"/>
</dbReference>
<accession>A0AAV6JPY4</accession>
<dbReference type="InterPro" id="IPR036041">
    <property type="entry name" value="Ribosome-inact_prot_sf"/>
</dbReference>
<sequence>MLRGGAKAASANSSAYETFINELRDRLRILSVHDVSGIPVLPSRSSVPDSRRFVLVDLTNYNGNTITVAIDAVDVYVVAFRIRNQAYIFRDAPDASATLFTEIANRRPLRYSGNYGELERLSGRSREETDLGLNNLNGSGKVQPRSVRTATFSS</sequence>
<dbReference type="GO" id="GO:0017148">
    <property type="term" value="P:negative regulation of translation"/>
    <property type="evidence" value="ECO:0007669"/>
    <property type="project" value="UniProtKB-KW"/>
</dbReference>